<accession>A0A378YVU8</accession>
<organism evidence="2 3">
    <name type="scientific">Pandoraea pnomenusa</name>
    <dbReference type="NCBI Taxonomy" id="93220"/>
    <lineage>
        <taxon>Bacteria</taxon>
        <taxon>Pseudomonadati</taxon>
        <taxon>Pseudomonadota</taxon>
        <taxon>Betaproteobacteria</taxon>
        <taxon>Burkholderiales</taxon>
        <taxon>Burkholderiaceae</taxon>
        <taxon>Pandoraea</taxon>
    </lineage>
</organism>
<sequence length="265" mass="27969">METSRNGFAAFPPPGSVSGQTDRTATSSETCDGRLAADALMFANLLVRESEGPEPAEARPAVPDDDVRCAPVAADAFPPVPDVEPRPAGQAQTALAAQDAPTTGEGVGVPVATGTRMATTSAENPTVPETSSSLTAPDFATAVAAPARRSFTGAHQTPDTEATVLARLREHITHLFIDDAAGRERLTASLHDTVLPGVTLSVATQDGYLCARFDCVHAMQWHRLSDLRFEIAERIADVMDAGIQVRVVHLNEPSSYRDARAGDSR</sequence>
<dbReference type="RefSeq" id="WP_023597378.1">
    <property type="nucleotide sequence ID" value="NZ_JAFKJG010000134.1"/>
</dbReference>
<evidence type="ECO:0000256" key="1">
    <source>
        <dbReference type="SAM" id="MobiDB-lite"/>
    </source>
</evidence>
<dbReference type="Proteomes" id="UP000254573">
    <property type="component" value="Unassembled WGS sequence"/>
</dbReference>
<feature type="region of interest" description="Disordered" evidence="1">
    <location>
        <begin position="78"/>
        <end position="109"/>
    </location>
</feature>
<feature type="compositionally biased region" description="Polar residues" evidence="1">
    <location>
        <begin position="17"/>
        <end position="30"/>
    </location>
</feature>
<protein>
    <submittedName>
        <fullName evidence="2">Uncharacterized protein</fullName>
    </submittedName>
</protein>
<dbReference type="KEGG" id="ppnm:LV28_19590"/>
<dbReference type="EMBL" id="UGSG01000001">
    <property type="protein sequence ID" value="SUA80667.1"/>
    <property type="molecule type" value="Genomic_DNA"/>
</dbReference>
<reference evidence="2 3" key="1">
    <citation type="submission" date="2018-06" db="EMBL/GenBank/DDBJ databases">
        <authorList>
            <consortium name="Pathogen Informatics"/>
            <person name="Doyle S."/>
        </authorList>
    </citation>
    <scope>NUCLEOTIDE SEQUENCE [LARGE SCALE GENOMIC DNA]</scope>
    <source>
        <strain evidence="2 3">NCTC13160</strain>
    </source>
</reference>
<evidence type="ECO:0000313" key="2">
    <source>
        <dbReference type="EMBL" id="SUA80667.1"/>
    </source>
</evidence>
<feature type="region of interest" description="Disordered" evidence="1">
    <location>
        <begin position="1"/>
        <end position="30"/>
    </location>
</feature>
<gene>
    <name evidence="2" type="ORF">NCTC13160_03864</name>
</gene>
<dbReference type="AlphaFoldDB" id="A0A378YVU8"/>
<proteinExistence type="predicted"/>
<evidence type="ECO:0000313" key="3">
    <source>
        <dbReference type="Proteomes" id="UP000254573"/>
    </source>
</evidence>
<name>A0A378YVU8_9BURK</name>